<gene>
    <name evidence="11" type="ORF">SAMN04488040_1147</name>
</gene>
<dbReference type="Pfam" id="PF04290">
    <property type="entry name" value="DctQ"/>
    <property type="match status" value="1"/>
</dbReference>
<dbReference type="GO" id="GO:0022857">
    <property type="term" value="F:transmembrane transporter activity"/>
    <property type="evidence" value="ECO:0007669"/>
    <property type="project" value="UniProtKB-UniRule"/>
</dbReference>
<keyword evidence="5 9" id="KW-0812">Transmembrane</keyword>
<feature type="transmembrane region" description="Helical" evidence="9">
    <location>
        <begin position="186"/>
        <end position="207"/>
    </location>
</feature>
<comment type="subcellular location">
    <subcellularLocation>
        <location evidence="1 9">Cell inner membrane</location>
        <topology evidence="1 9">Multi-pass membrane protein</topology>
    </subcellularLocation>
</comment>
<keyword evidence="6 9" id="KW-1133">Transmembrane helix</keyword>
<evidence type="ECO:0000256" key="8">
    <source>
        <dbReference type="ARBA" id="ARBA00038436"/>
    </source>
</evidence>
<evidence type="ECO:0000313" key="12">
    <source>
        <dbReference type="Proteomes" id="UP000199239"/>
    </source>
</evidence>
<reference evidence="12" key="1">
    <citation type="submission" date="2016-10" db="EMBL/GenBank/DDBJ databases">
        <authorList>
            <person name="Varghese N."/>
            <person name="Submissions S."/>
        </authorList>
    </citation>
    <scope>NUCLEOTIDE SEQUENCE [LARGE SCALE GENOMIC DNA]</scope>
    <source>
        <strain evidence="12">DSM 23422</strain>
    </source>
</reference>
<accession>A0A1I6R0D8</accession>
<comment type="similarity">
    <text evidence="8 9">Belongs to the TRAP transporter small permease family.</text>
</comment>
<sequence length="283" mass="32626">MMSDAQTGGLKEWIYPSAFLICAGWVVWHIPAFILDWFRPESESLFLQISELHMRKGVLPNLGGLFGGFANVIDWVALILIPVFAYLGSRSVVVAPMEFERWRRWDRFALFIGRATMMMILAMTCVMLFEVFMRYAVEKPTKWANELTLWIAGFVFLCSGFYAMQQRCHIRISILYDVVPRPIRKLFDVLSTLMIVTFSVGLVFGSYKQVFINKLYRWEMFGTAFDPPIPATIQPMILIILMLISVQAIANLIADWHLDPEFYSHDEIDEDEIAAIKRSIGVE</sequence>
<proteinExistence type="inferred from homology"/>
<dbReference type="AlphaFoldDB" id="A0A1I6R0D8"/>
<evidence type="ECO:0000256" key="1">
    <source>
        <dbReference type="ARBA" id="ARBA00004429"/>
    </source>
</evidence>
<comment type="function">
    <text evidence="9">Part of the tripartite ATP-independent periplasmic (TRAP) transport system.</text>
</comment>
<dbReference type="EMBL" id="FPAJ01000001">
    <property type="protein sequence ID" value="SFS57988.1"/>
    <property type="molecule type" value="Genomic_DNA"/>
</dbReference>
<keyword evidence="2 9" id="KW-0813">Transport</keyword>
<feature type="transmembrane region" description="Helical" evidence="9">
    <location>
        <begin position="233"/>
        <end position="254"/>
    </location>
</feature>
<name>A0A1I6R0D8_9RHOB</name>
<evidence type="ECO:0000256" key="7">
    <source>
        <dbReference type="ARBA" id="ARBA00023136"/>
    </source>
</evidence>
<evidence type="ECO:0000256" key="6">
    <source>
        <dbReference type="ARBA" id="ARBA00022989"/>
    </source>
</evidence>
<evidence type="ECO:0000256" key="2">
    <source>
        <dbReference type="ARBA" id="ARBA00022448"/>
    </source>
</evidence>
<evidence type="ECO:0000256" key="4">
    <source>
        <dbReference type="ARBA" id="ARBA00022519"/>
    </source>
</evidence>
<keyword evidence="4 9" id="KW-0997">Cell inner membrane</keyword>
<feature type="transmembrane region" description="Helical" evidence="9">
    <location>
        <begin position="108"/>
        <end position="135"/>
    </location>
</feature>
<feature type="transmembrane region" description="Helical" evidence="9">
    <location>
        <begin position="62"/>
        <end position="87"/>
    </location>
</feature>
<dbReference type="PANTHER" id="PTHR35011:SF4">
    <property type="entry name" value="SLL1102 PROTEIN"/>
    <property type="match status" value="1"/>
</dbReference>
<dbReference type="STRING" id="394264.SAMN04488040_1147"/>
<dbReference type="PANTHER" id="PTHR35011">
    <property type="entry name" value="2,3-DIKETO-L-GULONATE TRAP TRANSPORTER SMALL PERMEASE PROTEIN YIAM"/>
    <property type="match status" value="1"/>
</dbReference>
<keyword evidence="7 9" id="KW-0472">Membrane</keyword>
<dbReference type="InterPro" id="IPR007387">
    <property type="entry name" value="TRAP_DctQ"/>
</dbReference>
<organism evidence="11 12">
    <name type="scientific">Sulfitobacter marinus</name>
    <dbReference type="NCBI Taxonomy" id="394264"/>
    <lineage>
        <taxon>Bacteria</taxon>
        <taxon>Pseudomonadati</taxon>
        <taxon>Pseudomonadota</taxon>
        <taxon>Alphaproteobacteria</taxon>
        <taxon>Rhodobacterales</taxon>
        <taxon>Roseobacteraceae</taxon>
        <taxon>Sulfitobacter</taxon>
    </lineage>
</organism>
<keyword evidence="3" id="KW-1003">Cell membrane</keyword>
<evidence type="ECO:0000256" key="5">
    <source>
        <dbReference type="ARBA" id="ARBA00022692"/>
    </source>
</evidence>
<dbReference type="Proteomes" id="UP000199239">
    <property type="component" value="Unassembled WGS sequence"/>
</dbReference>
<feature type="transmembrane region" description="Helical" evidence="9">
    <location>
        <begin position="147"/>
        <end position="165"/>
    </location>
</feature>
<keyword evidence="12" id="KW-1185">Reference proteome</keyword>
<protein>
    <recommendedName>
        <fullName evidence="9">TRAP transporter small permease protein</fullName>
    </recommendedName>
</protein>
<feature type="transmembrane region" description="Helical" evidence="9">
    <location>
        <begin position="12"/>
        <end position="35"/>
    </location>
</feature>
<comment type="subunit">
    <text evidence="9">The complex comprises the extracytoplasmic solute receptor protein and the two transmembrane proteins.</text>
</comment>
<evidence type="ECO:0000313" key="11">
    <source>
        <dbReference type="EMBL" id="SFS57988.1"/>
    </source>
</evidence>
<feature type="domain" description="Tripartite ATP-independent periplasmic transporters DctQ component" evidence="10">
    <location>
        <begin position="123"/>
        <end position="253"/>
    </location>
</feature>
<dbReference type="GO" id="GO:0005886">
    <property type="term" value="C:plasma membrane"/>
    <property type="evidence" value="ECO:0007669"/>
    <property type="project" value="UniProtKB-SubCell"/>
</dbReference>
<evidence type="ECO:0000256" key="9">
    <source>
        <dbReference type="RuleBase" id="RU369079"/>
    </source>
</evidence>
<evidence type="ECO:0000256" key="3">
    <source>
        <dbReference type="ARBA" id="ARBA00022475"/>
    </source>
</evidence>
<dbReference type="InterPro" id="IPR055348">
    <property type="entry name" value="DctQ"/>
</dbReference>
<evidence type="ECO:0000259" key="10">
    <source>
        <dbReference type="Pfam" id="PF04290"/>
    </source>
</evidence>
<comment type="caution">
    <text evidence="9">Lacks conserved residue(s) required for the propagation of feature annotation.</text>
</comment>